<organism evidence="1 2">
    <name type="scientific">Rhizophagus irregularis</name>
    <dbReference type="NCBI Taxonomy" id="588596"/>
    <lineage>
        <taxon>Eukaryota</taxon>
        <taxon>Fungi</taxon>
        <taxon>Fungi incertae sedis</taxon>
        <taxon>Mucoromycota</taxon>
        <taxon>Glomeromycotina</taxon>
        <taxon>Glomeromycetes</taxon>
        <taxon>Glomerales</taxon>
        <taxon>Glomeraceae</taxon>
        <taxon>Rhizophagus</taxon>
    </lineage>
</organism>
<accession>A0A2I1GIE1</accession>
<name>A0A2I1GIE1_9GLOM</name>
<evidence type="ECO:0000313" key="2">
    <source>
        <dbReference type="Proteomes" id="UP000234323"/>
    </source>
</evidence>
<proteinExistence type="predicted"/>
<reference evidence="1 2" key="1">
    <citation type="submission" date="2015-10" db="EMBL/GenBank/DDBJ databases">
        <title>Genome analyses suggest a sexual origin of heterokaryosis in a supposedly ancient asexual fungus.</title>
        <authorList>
            <person name="Ropars J."/>
            <person name="Sedzielewska K."/>
            <person name="Noel J."/>
            <person name="Charron P."/>
            <person name="Farinelli L."/>
            <person name="Marton T."/>
            <person name="Kruger M."/>
            <person name="Pelin A."/>
            <person name="Brachmann A."/>
            <person name="Corradi N."/>
        </authorList>
    </citation>
    <scope>NUCLEOTIDE SEQUENCE [LARGE SCALE GENOMIC DNA]</scope>
    <source>
        <strain evidence="1 2">A4</strain>
    </source>
</reference>
<gene>
    <name evidence="1" type="ORF">RhiirA4_461250</name>
</gene>
<comment type="caution">
    <text evidence="1">The sequence shown here is derived from an EMBL/GenBank/DDBJ whole genome shotgun (WGS) entry which is preliminary data.</text>
</comment>
<evidence type="ECO:0008006" key="3">
    <source>
        <dbReference type="Google" id="ProtNLM"/>
    </source>
</evidence>
<keyword evidence="2" id="KW-1185">Reference proteome</keyword>
<dbReference type="EMBL" id="LLXI01000451">
    <property type="protein sequence ID" value="PKY46399.1"/>
    <property type="molecule type" value="Genomic_DNA"/>
</dbReference>
<protein>
    <recommendedName>
        <fullName evidence="3">Replication origin-binding protein domain-containing protein</fullName>
    </recommendedName>
</protein>
<evidence type="ECO:0000313" key="1">
    <source>
        <dbReference type="EMBL" id="PKY46399.1"/>
    </source>
</evidence>
<sequence>MDGLSSFVLKCYQQKQYKPDHKGLAFGELKDTPESYPDFLSTKRTTTLIHLSPAIWKTTTLREIIMALKDKPVLFVVILDETNAIMRQMSSAFLKTYRSKDIHIIDNKYQPRVDETVEIFYDLNSGAEAMRIGCKLLKQGKRVAFVFTETVMARTNSRGYRL</sequence>
<dbReference type="AlphaFoldDB" id="A0A2I1GIE1"/>
<dbReference type="Proteomes" id="UP000234323">
    <property type="component" value="Unassembled WGS sequence"/>
</dbReference>